<protein>
    <recommendedName>
        <fullName evidence="3">Antitoxin</fullName>
    </recommendedName>
</protein>
<proteinExistence type="predicted"/>
<dbReference type="RefSeq" id="WP_145266612.1">
    <property type="nucleotide sequence ID" value="NZ_CP036426.1"/>
</dbReference>
<evidence type="ECO:0008006" key="3">
    <source>
        <dbReference type="Google" id="ProtNLM"/>
    </source>
</evidence>
<organism evidence="1 2">
    <name type="scientific">Tautonia plasticadhaerens</name>
    <dbReference type="NCBI Taxonomy" id="2527974"/>
    <lineage>
        <taxon>Bacteria</taxon>
        <taxon>Pseudomonadati</taxon>
        <taxon>Planctomycetota</taxon>
        <taxon>Planctomycetia</taxon>
        <taxon>Isosphaerales</taxon>
        <taxon>Isosphaeraceae</taxon>
        <taxon>Tautonia</taxon>
    </lineage>
</organism>
<keyword evidence="2" id="KW-1185">Reference proteome</keyword>
<dbReference type="OrthoDB" id="165038at2"/>
<dbReference type="KEGG" id="tpla:ElP_03190"/>
<dbReference type="Proteomes" id="UP000317835">
    <property type="component" value="Chromosome"/>
</dbReference>
<dbReference type="EMBL" id="CP036426">
    <property type="protein sequence ID" value="QDV32486.1"/>
    <property type="molecule type" value="Genomic_DNA"/>
</dbReference>
<dbReference type="AlphaFoldDB" id="A0A518GV81"/>
<evidence type="ECO:0000313" key="2">
    <source>
        <dbReference type="Proteomes" id="UP000317835"/>
    </source>
</evidence>
<evidence type="ECO:0000313" key="1">
    <source>
        <dbReference type="EMBL" id="QDV32486.1"/>
    </source>
</evidence>
<name>A0A518GV81_9BACT</name>
<gene>
    <name evidence="1" type="ORF">ElP_03190</name>
</gene>
<reference evidence="1 2" key="1">
    <citation type="submission" date="2019-02" db="EMBL/GenBank/DDBJ databases">
        <title>Deep-cultivation of Planctomycetes and their phenomic and genomic characterization uncovers novel biology.</title>
        <authorList>
            <person name="Wiegand S."/>
            <person name="Jogler M."/>
            <person name="Boedeker C."/>
            <person name="Pinto D."/>
            <person name="Vollmers J."/>
            <person name="Rivas-Marin E."/>
            <person name="Kohn T."/>
            <person name="Peeters S.H."/>
            <person name="Heuer A."/>
            <person name="Rast P."/>
            <person name="Oberbeckmann S."/>
            <person name="Bunk B."/>
            <person name="Jeske O."/>
            <person name="Meyerdierks A."/>
            <person name="Storesund J.E."/>
            <person name="Kallscheuer N."/>
            <person name="Luecker S."/>
            <person name="Lage O.M."/>
            <person name="Pohl T."/>
            <person name="Merkel B.J."/>
            <person name="Hornburger P."/>
            <person name="Mueller R.-W."/>
            <person name="Bruemmer F."/>
            <person name="Labrenz M."/>
            <person name="Spormann A.M."/>
            <person name="Op den Camp H."/>
            <person name="Overmann J."/>
            <person name="Amann R."/>
            <person name="Jetten M.S.M."/>
            <person name="Mascher T."/>
            <person name="Medema M.H."/>
            <person name="Devos D.P."/>
            <person name="Kaster A.-K."/>
            <person name="Ovreas L."/>
            <person name="Rohde M."/>
            <person name="Galperin M.Y."/>
            <person name="Jogler C."/>
        </authorList>
    </citation>
    <scope>NUCLEOTIDE SEQUENCE [LARGE SCALE GENOMIC DNA]</scope>
    <source>
        <strain evidence="1 2">ElP</strain>
    </source>
</reference>
<accession>A0A518GV81</accession>
<sequence length="78" mass="8708">MKTIGVDQTSLDDCVRDAQQERIILTRDGVPVAPIVGLEGLDAEQLELGISDAFWKLIAERRGQRTMTWDELERALPG</sequence>